<keyword evidence="3" id="KW-1185">Reference proteome</keyword>
<organism evidence="2 3">
    <name type="scientific">Chaetomium strumarium</name>
    <dbReference type="NCBI Taxonomy" id="1170767"/>
    <lineage>
        <taxon>Eukaryota</taxon>
        <taxon>Fungi</taxon>
        <taxon>Dikarya</taxon>
        <taxon>Ascomycota</taxon>
        <taxon>Pezizomycotina</taxon>
        <taxon>Sordariomycetes</taxon>
        <taxon>Sordariomycetidae</taxon>
        <taxon>Sordariales</taxon>
        <taxon>Chaetomiaceae</taxon>
        <taxon>Chaetomium</taxon>
    </lineage>
</organism>
<evidence type="ECO:0000313" key="2">
    <source>
        <dbReference type="EMBL" id="KAK3305391.1"/>
    </source>
</evidence>
<dbReference type="EMBL" id="JAUDZG010000004">
    <property type="protein sequence ID" value="KAK3305391.1"/>
    <property type="molecule type" value="Genomic_DNA"/>
</dbReference>
<dbReference type="Proteomes" id="UP001273166">
    <property type="component" value="Unassembled WGS sequence"/>
</dbReference>
<evidence type="ECO:0000313" key="3">
    <source>
        <dbReference type="Proteomes" id="UP001273166"/>
    </source>
</evidence>
<proteinExistence type="predicted"/>
<reference evidence="2" key="1">
    <citation type="journal article" date="2023" name="Mol. Phylogenet. Evol.">
        <title>Genome-scale phylogeny and comparative genomics of the fungal order Sordariales.</title>
        <authorList>
            <person name="Hensen N."/>
            <person name="Bonometti L."/>
            <person name="Westerberg I."/>
            <person name="Brannstrom I.O."/>
            <person name="Guillou S."/>
            <person name="Cros-Aarteil S."/>
            <person name="Calhoun S."/>
            <person name="Haridas S."/>
            <person name="Kuo A."/>
            <person name="Mondo S."/>
            <person name="Pangilinan J."/>
            <person name="Riley R."/>
            <person name="LaButti K."/>
            <person name="Andreopoulos B."/>
            <person name="Lipzen A."/>
            <person name="Chen C."/>
            <person name="Yan M."/>
            <person name="Daum C."/>
            <person name="Ng V."/>
            <person name="Clum A."/>
            <person name="Steindorff A."/>
            <person name="Ohm R.A."/>
            <person name="Martin F."/>
            <person name="Silar P."/>
            <person name="Natvig D.O."/>
            <person name="Lalanne C."/>
            <person name="Gautier V."/>
            <person name="Ament-Velasquez S.L."/>
            <person name="Kruys A."/>
            <person name="Hutchinson M.I."/>
            <person name="Powell A.J."/>
            <person name="Barry K."/>
            <person name="Miller A.N."/>
            <person name="Grigoriev I.V."/>
            <person name="Debuchy R."/>
            <person name="Gladieux P."/>
            <person name="Hiltunen Thoren M."/>
            <person name="Johannesson H."/>
        </authorList>
    </citation>
    <scope>NUCLEOTIDE SEQUENCE</scope>
    <source>
        <strain evidence="2">CBS 333.67</strain>
    </source>
</reference>
<feature type="region of interest" description="Disordered" evidence="1">
    <location>
        <begin position="115"/>
        <end position="159"/>
    </location>
</feature>
<evidence type="ECO:0000256" key="1">
    <source>
        <dbReference type="SAM" id="MobiDB-lite"/>
    </source>
</evidence>
<evidence type="ECO:0008006" key="4">
    <source>
        <dbReference type="Google" id="ProtNLM"/>
    </source>
</evidence>
<reference evidence="2" key="2">
    <citation type="submission" date="2023-06" db="EMBL/GenBank/DDBJ databases">
        <authorList>
            <consortium name="Lawrence Berkeley National Laboratory"/>
            <person name="Mondo S.J."/>
            <person name="Hensen N."/>
            <person name="Bonometti L."/>
            <person name="Westerberg I."/>
            <person name="Brannstrom I.O."/>
            <person name="Guillou S."/>
            <person name="Cros-Aarteil S."/>
            <person name="Calhoun S."/>
            <person name="Haridas S."/>
            <person name="Kuo A."/>
            <person name="Pangilinan J."/>
            <person name="Riley R."/>
            <person name="Labutti K."/>
            <person name="Andreopoulos B."/>
            <person name="Lipzen A."/>
            <person name="Chen C."/>
            <person name="Yanf M."/>
            <person name="Daum C."/>
            <person name="Ng V."/>
            <person name="Clum A."/>
            <person name="Steindorff A."/>
            <person name="Ohm R."/>
            <person name="Martin F."/>
            <person name="Silar P."/>
            <person name="Natvig D."/>
            <person name="Lalanne C."/>
            <person name="Gautier V."/>
            <person name="Ament-Velasquez S.L."/>
            <person name="Kruys A."/>
            <person name="Hutchinson M.I."/>
            <person name="Powell A.J."/>
            <person name="Barry K."/>
            <person name="Miller A.N."/>
            <person name="Grigoriev I.V."/>
            <person name="Debuchy R."/>
            <person name="Gladieux P."/>
            <person name="Thoren M.H."/>
            <person name="Johannesson H."/>
        </authorList>
    </citation>
    <scope>NUCLEOTIDE SEQUENCE</scope>
    <source>
        <strain evidence="2">CBS 333.67</strain>
    </source>
</reference>
<feature type="region of interest" description="Disordered" evidence="1">
    <location>
        <begin position="278"/>
        <end position="313"/>
    </location>
</feature>
<feature type="region of interest" description="Disordered" evidence="1">
    <location>
        <begin position="1"/>
        <end position="43"/>
    </location>
</feature>
<accession>A0AAJ0GSP2</accession>
<feature type="region of interest" description="Disordered" evidence="1">
    <location>
        <begin position="235"/>
        <end position="255"/>
    </location>
</feature>
<protein>
    <recommendedName>
        <fullName evidence="4">BZIP domain-containing protein</fullName>
    </recommendedName>
</protein>
<feature type="compositionally biased region" description="Pro residues" evidence="1">
    <location>
        <begin position="1"/>
        <end position="14"/>
    </location>
</feature>
<feature type="compositionally biased region" description="Polar residues" evidence="1">
    <location>
        <begin position="145"/>
        <end position="159"/>
    </location>
</feature>
<feature type="compositionally biased region" description="Basic and acidic residues" evidence="1">
    <location>
        <begin position="30"/>
        <end position="41"/>
    </location>
</feature>
<comment type="caution">
    <text evidence="2">The sequence shown here is derived from an EMBL/GenBank/DDBJ whole genome shotgun (WGS) entry which is preliminary data.</text>
</comment>
<name>A0AAJ0GSP2_9PEZI</name>
<gene>
    <name evidence="2" type="ORF">B0T15DRAFT_195707</name>
</gene>
<feature type="compositionally biased region" description="Basic and acidic residues" evidence="1">
    <location>
        <begin position="298"/>
        <end position="313"/>
    </location>
</feature>
<dbReference type="AlphaFoldDB" id="A0AAJ0GSP2"/>
<dbReference type="CDD" id="cd14688">
    <property type="entry name" value="bZIP_YAP"/>
    <property type="match status" value="1"/>
</dbReference>
<dbReference type="GeneID" id="87881336"/>
<dbReference type="RefSeq" id="XP_062721171.1">
    <property type="nucleotide sequence ID" value="XM_062862507.1"/>
</dbReference>
<sequence length="313" mass="34513">MSFQPPPRETPNKPPKGKVKGARRVINLSEEQRRKKRENDRLAQQAIRRRNKETIDSLRREVEMLRSMRSVETALSLHEEIRDLRAQLLELSRCPAFMYNERHSHPPASTFEEVDFGHGTGPIPTSQSGLSCVHSVDGPSPAAGHSNNYSSNVPHSNFGSSPLPSTHRYDHWQSHVVPLPSPAVNPVIQSVESSPGPCGPGKEFGYMPTSVPVMEPAIIASNTSAPALHSIKLEPREADSASAASRYPSPKDTHSSPAYLHAPPWCVYSGDPYYLRTPSHRHAVQPTSSQIYPTMQARDGRAGESEEGNRAGR</sequence>